<keyword evidence="5" id="KW-1185">Reference proteome</keyword>
<dbReference type="Proteomes" id="UP000831327">
    <property type="component" value="Chromosome"/>
</dbReference>
<dbReference type="InterPro" id="IPR009739">
    <property type="entry name" value="LprI-like_N"/>
</dbReference>
<feature type="chain" id="PRO_5045547515" description="Lysozyme inhibitor LprI-like N-terminal domain-containing protein" evidence="2">
    <location>
        <begin position="19"/>
        <end position="155"/>
    </location>
</feature>
<name>A0ABN6P559_9PROT</name>
<feature type="signal peptide" evidence="2">
    <location>
        <begin position="1"/>
        <end position="18"/>
    </location>
</feature>
<reference evidence="4 5" key="1">
    <citation type="journal article" date="2016" name="Microbes Environ.">
        <title>Phylogenetically diverse aerobic anoxygenic phototrophic bacteria isolated from epilithic biofilms in Tama river, Japan.</title>
        <authorList>
            <person name="Hirose S."/>
            <person name="Matsuura K."/>
            <person name="Haruta S."/>
        </authorList>
    </citation>
    <scope>NUCLEOTIDE SEQUENCE [LARGE SCALE GENOMIC DNA]</scope>
    <source>
        <strain evidence="4 5">S08</strain>
    </source>
</reference>
<evidence type="ECO:0000313" key="4">
    <source>
        <dbReference type="EMBL" id="BDG73795.1"/>
    </source>
</evidence>
<feature type="compositionally biased region" description="Low complexity" evidence="1">
    <location>
        <begin position="144"/>
        <end position="155"/>
    </location>
</feature>
<evidence type="ECO:0000256" key="2">
    <source>
        <dbReference type="SAM" id="SignalP"/>
    </source>
</evidence>
<dbReference type="Pfam" id="PF07007">
    <property type="entry name" value="LprI"/>
    <property type="match status" value="1"/>
</dbReference>
<dbReference type="EMBL" id="AP025637">
    <property type="protein sequence ID" value="BDG73795.1"/>
    <property type="molecule type" value="Genomic_DNA"/>
</dbReference>
<dbReference type="RefSeq" id="WP_244408004.1">
    <property type="nucleotide sequence ID" value="NZ_AP025637.1"/>
</dbReference>
<feature type="region of interest" description="Disordered" evidence="1">
    <location>
        <begin position="136"/>
        <end position="155"/>
    </location>
</feature>
<evidence type="ECO:0000259" key="3">
    <source>
        <dbReference type="Pfam" id="PF07007"/>
    </source>
</evidence>
<proteinExistence type="predicted"/>
<accession>A0ABN6P559</accession>
<gene>
    <name evidence="4" type="ORF">Rmf_37240</name>
</gene>
<organism evidence="4 5">
    <name type="scientific">Roseomonas fluvialis</name>
    <dbReference type="NCBI Taxonomy" id="1750527"/>
    <lineage>
        <taxon>Bacteria</taxon>
        <taxon>Pseudomonadati</taxon>
        <taxon>Pseudomonadota</taxon>
        <taxon>Alphaproteobacteria</taxon>
        <taxon>Acetobacterales</taxon>
        <taxon>Roseomonadaceae</taxon>
        <taxon>Roseomonas</taxon>
    </lineage>
</organism>
<evidence type="ECO:0000313" key="5">
    <source>
        <dbReference type="Proteomes" id="UP000831327"/>
    </source>
</evidence>
<feature type="domain" description="Lysozyme inhibitor LprI-like N-terminal" evidence="3">
    <location>
        <begin position="49"/>
        <end position="129"/>
    </location>
</feature>
<protein>
    <recommendedName>
        <fullName evidence="3">Lysozyme inhibitor LprI-like N-terminal domain-containing protein</fullName>
    </recommendedName>
</protein>
<keyword evidence="2" id="KW-0732">Signal</keyword>
<dbReference type="Gene3D" id="1.20.1270.180">
    <property type="match status" value="1"/>
</dbReference>
<sequence length="155" mass="17039">MRAAAFAVAVLLPGMAAAQQRQQATRPDDLGQQVERNMRSCIGTSQDVALVARCMDTQRATIAPRLDAAVERLLATQQDPGRRAALADVQAAWAAYRDRRCDFAGSNPERTDTAPADRAACFLQFDVGRVVEIEAQLAPPPAPRQQQQQQQQQRR</sequence>
<evidence type="ECO:0000256" key="1">
    <source>
        <dbReference type="SAM" id="MobiDB-lite"/>
    </source>
</evidence>